<evidence type="ECO:0000256" key="5">
    <source>
        <dbReference type="RuleBase" id="RU004404"/>
    </source>
</evidence>
<dbReference type="Gene3D" id="2.30.42.10">
    <property type="match status" value="1"/>
</dbReference>
<dbReference type="Proteomes" id="UP001254848">
    <property type="component" value="Unassembled WGS sequence"/>
</dbReference>
<gene>
    <name evidence="8" type="ORF">Q4T40_14295</name>
</gene>
<sequence length="411" mass="43255">MTTIMHRNAKGIIAALLAFLLLACTPALAAPADAGRQAKEAKAGTNAAVVDEINEHLAVMNAEELAATLKLLRVRGLINAAYVDGTSKIDLMTGAVKGAIEAVGDPYSQYFDAHTLKEFMIEAKGVFGGVGMVLGMKDKRITVIAPIEGTPADRAGIASGDWIIAINGQTTKDMALDAAVSKIRGKEGTEVILTVGRTGQEPSDYTIVRDTIEIKTVAGKMLEGDIGYIRLTFFNENTGESFAAKLRELEGQGMKAAILDLRNNPGGILEESVKVAGQFIPRGPVVSVVTRDGSRRTSYAEPGGPRYPLVVLINGGSASASEIVAGAVQDTGAGTLVGTHSFGKGSVQNLVPLGDGTAIKLTVARYHTPKDRVIDGVGLEPDVLVVQPADARETGRDTQLERAIEVLREKL</sequence>
<dbReference type="PANTHER" id="PTHR32060">
    <property type="entry name" value="TAIL-SPECIFIC PROTEASE"/>
    <property type="match status" value="1"/>
</dbReference>
<dbReference type="InterPro" id="IPR005151">
    <property type="entry name" value="Tail-specific_protease"/>
</dbReference>
<dbReference type="InterPro" id="IPR001478">
    <property type="entry name" value="PDZ"/>
</dbReference>
<comment type="similarity">
    <text evidence="1 5">Belongs to the peptidase S41A family.</text>
</comment>
<evidence type="ECO:0000256" key="1">
    <source>
        <dbReference type="ARBA" id="ARBA00009179"/>
    </source>
</evidence>
<dbReference type="InterPro" id="IPR036034">
    <property type="entry name" value="PDZ_sf"/>
</dbReference>
<dbReference type="Pfam" id="PF17820">
    <property type="entry name" value="PDZ_6"/>
    <property type="match status" value="1"/>
</dbReference>
<keyword evidence="6" id="KW-0732">Signal</keyword>
<name>A0ABU3P051_9FIRM</name>
<dbReference type="CDD" id="cd07560">
    <property type="entry name" value="Peptidase_S41_CPP"/>
    <property type="match status" value="1"/>
</dbReference>
<organism evidence="8 9">
    <name type="scientific">Anaeroselena agilis</name>
    <dbReference type="NCBI Taxonomy" id="3063788"/>
    <lineage>
        <taxon>Bacteria</taxon>
        <taxon>Bacillati</taxon>
        <taxon>Bacillota</taxon>
        <taxon>Negativicutes</taxon>
        <taxon>Acetonemataceae</taxon>
        <taxon>Anaeroselena</taxon>
    </lineage>
</organism>
<dbReference type="SUPFAM" id="SSF52096">
    <property type="entry name" value="ClpP/crotonase"/>
    <property type="match status" value="1"/>
</dbReference>
<dbReference type="InterPro" id="IPR055210">
    <property type="entry name" value="CtpA/B_N"/>
</dbReference>
<dbReference type="SMART" id="SM00245">
    <property type="entry name" value="TSPc"/>
    <property type="match status" value="1"/>
</dbReference>
<dbReference type="PROSITE" id="PS51257">
    <property type="entry name" value="PROKAR_LIPOPROTEIN"/>
    <property type="match status" value="1"/>
</dbReference>
<evidence type="ECO:0000313" key="9">
    <source>
        <dbReference type="Proteomes" id="UP001254848"/>
    </source>
</evidence>
<keyword evidence="4 5" id="KW-0720">Serine protease</keyword>
<evidence type="ECO:0000256" key="6">
    <source>
        <dbReference type="SAM" id="SignalP"/>
    </source>
</evidence>
<evidence type="ECO:0000256" key="2">
    <source>
        <dbReference type="ARBA" id="ARBA00022670"/>
    </source>
</evidence>
<evidence type="ECO:0000256" key="4">
    <source>
        <dbReference type="ARBA" id="ARBA00022825"/>
    </source>
</evidence>
<evidence type="ECO:0000313" key="8">
    <source>
        <dbReference type="EMBL" id="MDT8902416.1"/>
    </source>
</evidence>
<reference evidence="8 9" key="1">
    <citation type="submission" date="2023-07" db="EMBL/GenBank/DDBJ databases">
        <title>The novel representative of Negativicutes class, Anaeroselena agilis gen. nov. sp. nov.</title>
        <authorList>
            <person name="Prokofeva M.I."/>
            <person name="Elcheninov A.G."/>
            <person name="Klyukina A."/>
            <person name="Kublanov I.V."/>
            <person name="Frolov E.N."/>
            <person name="Podosokorskaya O.A."/>
        </authorList>
    </citation>
    <scope>NUCLEOTIDE SEQUENCE [LARGE SCALE GENOMIC DNA]</scope>
    <source>
        <strain evidence="8 9">4137-cl</strain>
    </source>
</reference>
<evidence type="ECO:0000259" key="7">
    <source>
        <dbReference type="PROSITE" id="PS50106"/>
    </source>
</evidence>
<feature type="signal peptide" evidence="6">
    <location>
        <begin position="1"/>
        <end position="29"/>
    </location>
</feature>
<dbReference type="PANTHER" id="PTHR32060:SF30">
    <property type="entry name" value="CARBOXY-TERMINAL PROCESSING PROTEASE CTPA"/>
    <property type="match status" value="1"/>
</dbReference>
<dbReference type="SMART" id="SM00228">
    <property type="entry name" value="PDZ"/>
    <property type="match status" value="1"/>
</dbReference>
<proteinExistence type="inferred from homology"/>
<dbReference type="InterPro" id="IPR041489">
    <property type="entry name" value="PDZ_6"/>
</dbReference>
<keyword evidence="2 5" id="KW-0645">Protease</keyword>
<protein>
    <submittedName>
        <fullName evidence="8">S41 family peptidase</fullName>
    </submittedName>
</protein>
<keyword evidence="3 5" id="KW-0378">Hydrolase</keyword>
<comment type="caution">
    <text evidence="8">The sequence shown here is derived from an EMBL/GenBank/DDBJ whole genome shotgun (WGS) entry which is preliminary data.</text>
</comment>
<dbReference type="Pfam" id="PF22694">
    <property type="entry name" value="CtpB_N-like"/>
    <property type="match status" value="1"/>
</dbReference>
<feature type="domain" description="PDZ" evidence="7">
    <location>
        <begin position="116"/>
        <end position="184"/>
    </location>
</feature>
<dbReference type="Pfam" id="PF03572">
    <property type="entry name" value="Peptidase_S41"/>
    <property type="match status" value="1"/>
</dbReference>
<dbReference type="NCBIfam" id="TIGR00225">
    <property type="entry name" value="prc"/>
    <property type="match status" value="1"/>
</dbReference>
<keyword evidence="9" id="KW-1185">Reference proteome</keyword>
<dbReference type="InterPro" id="IPR004447">
    <property type="entry name" value="Peptidase_S41A"/>
</dbReference>
<dbReference type="Gene3D" id="3.90.226.10">
    <property type="entry name" value="2-enoyl-CoA Hydratase, Chain A, domain 1"/>
    <property type="match status" value="1"/>
</dbReference>
<accession>A0ABU3P051</accession>
<dbReference type="Gene3D" id="3.30.750.44">
    <property type="match status" value="1"/>
</dbReference>
<dbReference type="SUPFAM" id="SSF50156">
    <property type="entry name" value="PDZ domain-like"/>
    <property type="match status" value="1"/>
</dbReference>
<dbReference type="CDD" id="cd06782">
    <property type="entry name" value="cpPDZ_CPP-like"/>
    <property type="match status" value="1"/>
</dbReference>
<evidence type="ECO:0000256" key="3">
    <source>
        <dbReference type="ARBA" id="ARBA00022801"/>
    </source>
</evidence>
<dbReference type="PROSITE" id="PS50106">
    <property type="entry name" value="PDZ"/>
    <property type="match status" value="1"/>
</dbReference>
<dbReference type="EMBL" id="JAUOZS010000001">
    <property type="protein sequence ID" value="MDT8902416.1"/>
    <property type="molecule type" value="Genomic_DNA"/>
</dbReference>
<dbReference type="InterPro" id="IPR029045">
    <property type="entry name" value="ClpP/crotonase-like_dom_sf"/>
</dbReference>
<dbReference type="RefSeq" id="WP_413780898.1">
    <property type="nucleotide sequence ID" value="NZ_JAUOZS010000001.1"/>
</dbReference>
<feature type="chain" id="PRO_5046079213" evidence="6">
    <location>
        <begin position="30"/>
        <end position="411"/>
    </location>
</feature>